<proteinExistence type="predicted"/>
<evidence type="ECO:0000313" key="2">
    <source>
        <dbReference type="EMBL" id="KZT18147.1"/>
    </source>
</evidence>
<reference evidence="2 3" key="1">
    <citation type="journal article" date="2016" name="Mol. Biol. Evol.">
        <title>Comparative Genomics of Early-Diverging Mushroom-Forming Fungi Provides Insights into the Origins of Lignocellulose Decay Capabilities.</title>
        <authorList>
            <person name="Nagy L.G."/>
            <person name="Riley R."/>
            <person name="Tritt A."/>
            <person name="Adam C."/>
            <person name="Daum C."/>
            <person name="Floudas D."/>
            <person name="Sun H."/>
            <person name="Yadav J.S."/>
            <person name="Pangilinan J."/>
            <person name="Larsson K.H."/>
            <person name="Matsuura K."/>
            <person name="Barry K."/>
            <person name="Labutti K."/>
            <person name="Kuo R."/>
            <person name="Ohm R.A."/>
            <person name="Bhattacharya S.S."/>
            <person name="Shirouzu T."/>
            <person name="Yoshinaga Y."/>
            <person name="Martin F.M."/>
            <person name="Grigoriev I.V."/>
            <person name="Hibbett D.S."/>
        </authorList>
    </citation>
    <scope>NUCLEOTIDE SEQUENCE [LARGE SCALE GENOMIC DNA]</scope>
    <source>
        <strain evidence="2 3">HHB14362 ss-1</strain>
    </source>
</reference>
<keyword evidence="1" id="KW-0812">Transmembrane</keyword>
<evidence type="ECO:0000313" key="3">
    <source>
        <dbReference type="Proteomes" id="UP000076761"/>
    </source>
</evidence>
<protein>
    <submittedName>
        <fullName evidence="2">Uncharacterized protein</fullName>
    </submittedName>
</protein>
<accession>A0A165MBW1</accession>
<name>A0A165MBW1_9AGAM</name>
<dbReference type="InParanoid" id="A0A165MBW1"/>
<sequence>MSDLNWNQQSMVLLFVSTFLYGLYTLIFGMCIYALIFRQHPSPLRRGLLLVTVALYALSTIQAVLTF</sequence>
<dbReference type="AlphaFoldDB" id="A0A165MBW1"/>
<keyword evidence="1" id="KW-1133">Transmembrane helix</keyword>
<feature type="transmembrane region" description="Helical" evidence="1">
    <location>
        <begin position="12"/>
        <end position="36"/>
    </location>
</feature>
<organism evidence="2 3">
    <name type="scientific">Neolentinus lepideus HHB14362 ss-1</name>
    <dbReference type="NCBI Taxonomy" id="1314782"/>
    <lineage>
        <taxon>Eukaryota</taxon>
        <taxon>Fungi</taxon>
        <taxon>Dikarya</taxon>
        <taxon>Basidiomycota</taxon>
        <taxon>Agaricomycotina</taxon>
        <taxon>Agaricomycetes</taxon>
        <taxon>Gloeophyllales</taxon>
        <taxon>Gloeophyllaceae</taxon>
        <taxon>Neolentinus</taxon>
    </lineage>
</organism>
<keyword evidence="1" id="KW-0472">Membrane</keyword>
<dbReference type="EMBL" id="KV425704">
    <property type="protein sequence ID" value="KZT18147.1"/>
    <property type="molecule type" value="Genomic_DNA"/>
</dbReference>
<evidence type="ECO:0000256" key="1">
    <source>
        <dbReference type="SAM" id="Phobius"/>
    </source>
</evidence>
<dbReference type="Proteomes" id="UP000076761">
    <property type="component" value="Unassembled WGS sequence"/>
</dbReference>
<keyword evidence="3" id="KW-1185">Reference proteome</keyword>
<feature type="transmembrane region" description="Helical" evidence="1">
    <location>
        <begin position="48"/>
        <end position="65"/>
    </location>
</feature>
<dbReference type="OrthoDB" id="3226582at2759"/>
<gene>
    <name evidence="2" type="ORF">NEOLEDRAFT_1143765</name>
</gene>